<dbReference type="InterPro" id="IPR050523">
    <property type="entry name" value="AKR_Detox_Biosynth"/>
</dbReference>
<name>A0A7S4WC40_9DINO</name>
<dbReference type="InterPro" id="IPR036812">
    <property type="entry name" value="NAD(P)_OxRdtase_dom_sf"/>
</dbReference>
<dbReference type="Gene3D" id="3.20.20.100">
    <property type="entry name" value="NADP-dependent oxidoreductase domain"/>
    <property type="match status" value="1"/>
</dbReference>
<dbReference type="GO" id="GO:0016491">
    <property type="term" value="F:oxidoreductase activity"/>
    <property type="evidence" value="ECO:0007669"/>
    <property type="project" value="UniProtKB-KW"/>
</dbReference>
<feature type="domain" description="NADP-dependent oxidoreductase" evidence="2">
    <location>
        <begin position="7"/>
        <end position="332"/>
    </location>
</feature>
<dbReference type="AlphaFoldDB" id="A0A7S4WC40"/>
<dbReference type="InterPro" id="IPR020471">
    <property type="entry name" value="AKR"/>
</dbReference>
<dbReference type="PANTHER" id="PTHR43364:SF4">
    <property type="entry name" value="NAD(P)-LINKED OXIDOREDUCTASE SUPERFAMILY PROTEIN"/>
    <property type="match status" value="1"/>
</dbReference>
<sequence length="379" mass="41306">MSPIGALLDTARVYQVASGDGDTESTLGQTFASFPSLQRKMSVATKANAMVAPHKSLSKESVIEQCHTSLEKLGIDCVDLFYLHSPDIKTDIEDTLSGIEQLHEEGKIKEFGLSNYPAWAVVDIWHRCKNRGMVRPTVYQGMYNVITRDMEREIVPVAREFGLRLYMYNPLAGGLLSGRYGRVEDLAEATEGRFSAEFDQAFGGTFKAGTQLYRARYSKQPFFDALEILRKACAPETTASGAGKAPTLVEESDNTVDGVRVRVQVHEVDSKPQGGLDLPGVALRWLIHHSCLTTGDGIIIGVSKQNHLVANLAAWQAGPLPDHIAAACDAAWEAARPACESYFRGYGARPGGIEGFLALKAARREEEEGEAAAKRARAS</sequence>
<dbReference type="PRINTS" id="PR00069">
    <property type="entry name" value="ALDKETRDTASE"/>
</dbReference>
<dbReference type="InterPro" id="IPR023210">
    <property type="entry name" value="NADP_OxRdtase_dom"/>
</dbReference>
<accession>A0A7S4WC40</accession>
<proteinExistence type="predicted"/>
<evidence type="ECO:0000313" key="3">
    <source>
        <dbReference type="EMBL" id="CAE4669565.1"/>
    </source>
</evidence>
<organism evidence="3">
    <name type="scientific">Alexandrium monilatum</name>
    <dbReference type="NCBI Taxonomy" id="311494"/>
    <lineage>
        <taxon>Eukaryota</taxon>
        <taxon>Sar</taxon>
        <taxon>Alveolata</taxon>
        <taxon>Dinophyceae</taxon>
        <taxon>Gonyaulacales</taxon>
        <taxon>Pyrocystaceae</taxon>
        <taxon>Alexandrium</taxon>
    </lineage>
</organism>
<reference evidence="3" key="1">
    <citation type="submission" date="2021-01" db="EMBL/GenBank/DDBJ databases">
        <authorList>
            <person name="Corre E."/>
            <person name="Pelletier E."/>
            <person name="Niang G."/>
            <person name="Scheremetjew M."/>
            <person name="Finn R."/>
            <person name="Kale V."/>
            <person name="Holt S."/>
            <person name="Cochrane G."/>
            <person name="Meng A."/>
            <person name="Brown T."/>
            <person name="Cohen L."/>
        </authorList>
    </citation>
    <scope>NUCLEOTIDE SEQUENCE</scope>
    <source>
        <strain evidence="3">CCMP3105</strain>
    </source>
</reference>
<dbReference type="PANTHER" id="PTHR43364">
    <property type="entry name" value="NADH-SPECIFIC METHYLGLYOXAL REDUCTASE-RELATED"/>
    <property type="match status" value="1"/>
</dbReference>
<gene>
    <name evidence="3" type="ORF">AMON00008_LOCUS65045</name>
</gene>
<protein>
    <recommendedName>
        <fullName evidence="2">NADP-dependent oxidoreductase domain-containing protein</fullName>
    </recommendedName>
</protein>
<evidence type="ECO:0000256" key="1">
    <source>
        <dbReference type="ARBA" id="ARBA00023002"/>
    </source>
</evidence>
<keyword evidence="1" id="KW-0560">Oxidoreductase</keyword>
<dbReference type="SUPFAM" id="SSF51430">
    <property type="entry name" value="NAD(P)-linked oxidoreductase"/>
    <property type="match status" value="2"/>
</dbReference>
<dbReference type="Pfam" id="PF00248">
    <property type="entry name" value="Aldo_ket_red"/>
    <property type="match status" value="1"/>
</dbReference>
<evidence type="ECO:0000259" key="2">
    <source>
        <dbReference type="Pfam" id="PF00248"/>
    </source>
</evidence>
<dbReference type="EMBL" id="HBNR01090599">
    <property type="protein sequence ID" value="CAE4669565.1"/>
    <property type="molecule type" value="Transcribed_RNA"/>
</dbReference>